<proteinExistence type="predicted"/>
<dbReference type="PANTHER" id="PTHR46888:SF1">
    <property type="entry name" value="RIBONUCLEASE H"/>
    <property type="match status" value="1"/>
</dbReference>
<evidence type="ECO:0000313" key="3">
    <source>
        <dbReference type="Proteomes" id="UP000472276"/>
    </source>
</evidence>
<name>A0AAZ1XAK3_OREAU</name>
<organism evidence="2 3">
    <name type="scientific">Oreochromis aureus</name>
    <name type="common">Israeli tilapia</name>
    <name type="synonym">Chromis aureus</name>
    <dbReference type="NCBI Taxonomy" id="47969"/>
    <lineage>
        <taxon>Eukaryota</taxon>
        <taxon>Metazoa</taxon>
        <taxon>Chordata</taxon>
        <taxon>Craniata</taxon>
        <taxon>Vertebrata</taxon>
        <taxon>Euteleostomi</taxon>
        <taxon>Actinopterygii</taxon>
        <taxon>Neopterygii</taxon>
        <taxon>Teleostei</taxon>
        <taxon>Neoteleostei</taxon>
        <taxon>Acanthomorphata</taxon>
        <taxon>Ovalentaria</taxon>
        <taxon>Cichlomorphae</taxon>
        <taxon>Cichliformes</taxon>
        <taxon>Cichlidae</taxon>
        <taxon>African cichlids</taxon>
        <taxon>Pseudocrenilabrinae</taxon>
        <taxon>Oreochromini</taxon>
        <taxon>Oreochromis</taxon>
    </lineage>
</organism>
<dbReference type="AlphaFoldDB" id="A0AAZ1XAK3"/>
<accession>A0AAZ1XAK3</accession>
<keyword evidence="3" id="KW-1185">Reference proteome</keyword>
<reference evidence="3" key="1">
    <citation type="submission" date="2020-03" db="EMBL/GenBank/DDBJ databases">
        <title>Evolution of repeat sequences and sex chromosomes of tilapia species revealed by chromosome-level genomes.</title>
        <authorList>
            <person name="Xu L."/>
            <person name="Tao W."/>
            <person name="Wang D."/>
            <person name="Zhou Q."/>
        </authorList>
    </citation>
    <scope>NUCLEOTIDE SEQUENCE [LARGE SCALE GENOMIC DNA]</scope>
    <source>
        <strain evidence="3">Israel</strain>
    </source>
</reference>
<gene>
    <name evidence="2" type="primary">CYGB</name>
</gene>
<evidence type="ECO:0000256" key="1">
    <source>
        <dbReference type="SAM" id="MobiDB-lite"/>
    </source>
</evidence>
<dbReference type="Proteomes" id="UP000472276">
    <property type="component" value="Unassembled WGS sequence"/>
</dbReference>
<reference evidence="2" key="2">
    <citation type="submission" date="2025-08" db="UniProtKB">
        <authorList>
            <consortium name="Ensembl"/>
        </authorList>
    </citation>
    <scope>IDENTIFICATION</scope>
</reference>
<dbReference type="Ensembl" id="ENSOABT00000062427.1">
    <property type="protein sequence ID" value="ENSOABP00000065086.1"/>
    <property type="gene ID" value="ENSOABG00000028184.1"/>
</dbReference>
<evidence type="ECO:0000313" key="2">
    <source>
        <dbReference type="Ensembl" id="ENSOABP00000065086.1"/>
    </source>
</evidence>
<dbReference type="PANTHER" id="PTHR46888">
    <property type="entry name" value="ZINC KNUCKLE DOMAINCONTAINING PROTEIN-RELATED"/>
    <property type="match status" value="1"/>
</dbReference>
<reference evidence="2" key="3">
    <citation type="submission" date="2025-09" db="UniProtKB">
        <authorList>
            <consortium name="Ensembl"/>
        </authorList>
    </citation>
    <scope>IDENTIFICATION</scope>
</reference>
<feature type="region of interest" description="Disordered" evidence="1">
    <location>
        <begin position="1"/>
        <end position="22"/>
    </location>
</feature>
<feature type="compositionally biased region" description="Polar residues" evidence="1">
    <location>
        <begin position="1"/>
        <end position="11"/>
    </location>
</feature>
<protein>
    <submittedName>
        <fullName evidence="2">Uncharacterized protein</fullName>
    </submittedName>
</protein>
<sequence length="203" mass="23226">MEGNRQYIQHNTHTDREEDQGTMTLPLQLFREFLEQPQQSAVGQPQEPSAAQQQLREEMVIPPSVPRDHEGRNWGEAVIPKLKVGDDIEQYLITFERLAVVYHWPEVEWTVRLVPYLSGRARVAYVAIAAEDTEDYKKVKDTTGNNVKEKLLFNKKKPEPAIYCVQLGLMGGRQDKRHPATEVEIKPPILLLNTQETTSKPGV</sequence>